<dbReference type="InterPro" id="IPR000182">
    <property type="entry name" value="GNAT_dom"/>
</dbReference>
<evidence type="ECO:0000313" key="2">
    <source>
        <dbReference type="EMBL" id="TDW16625.1"/>
    </source>
</evidence>
<protein>
    <submittedName>
        <fullName evidence="2">Ribosomal protein S18 acetylase RimI-like enzyme</fullName>
    </submittedName>
</protein>
<dbReference type="RefSeq" id="WP_134169752.1">
    <property type="nucleotide sequence ID" value="NZ_SODD01000021.1"/>
</dbReference>
<dbReference type="AlphaFoldDB" id="A0A4R7ZHE6"/>
<dbReference type="Proteomes" id="UP000294743">
    <property type="component" value="Unassembled WGS sequence"/>
</dbReference>
<dbReference type="GO" id="GO:0016747">
    <property type="term" value="F:acyltransferase activity, transferring groups other than amino-acyl groups"/>
    <property type="evidence" value="ECO:0007669"/>
    <property type="project" value="InterPro"/>
</dbReference>
<dbReference type="GO" id="GO:0005840">
    <property type="term" value="C:ribosome"/>
    <property type="evidence" value="ECO:0007669"/>
    <property type="project" value="UniProtKB-KW"/>
</dbReference>
<keyword evidence="3" id="KW-1185">Reference proteome</keyword>
<organism evidence="2 3">
    <name type="scientific">Breznakia blatticola</name>
    <dbReference type="NCBI Taxonomy" id="1754012"/>
    <lineage>
        <taxon>Bacteria</taxon>
        <taxon>Bacillati</taxon>
        <taxon>Bacillota</taxon>
        <taxon>Erysipelotrichia</taxon>
        <taxon>Erysipelotrichales</taxon>
        <taxon>Erysipelotrichaceae</taxon>
        <taxon>Breznakia</taxon>
    </lineage>
</organism>
<dbReference type="PROSITE" id="PS51186">
    <property type="entry name" value="GNAT"/>
    <property type="match status" value="1"/>
</dbReference>
<dbReference type="InterPro" id="IPR016181">
    <property type="entry name" value="Acyl_CoA_acyltransferase"/>
</dbReference>
<proteinExistence type="predicted"/>
<accession>A0A4R7ZHE6</accession>
<feature type="domain" description="N-acetyltransferase" evidence="1">
    <location>
        <begin position="1"/>
        <end position="140"/>
    </location>
</feature>
<evidence type="ECO:0000313" key="3">
    <source>
        <dbReference type="Proteomes" id="UP000294743"/>
    </source>
</evidence>
<dbReference type="SUPFAM" id="SSF55729">
    <property type="entry name" value="Acyl-CoA N-acyltransferases (Nat)"/>
    <property type="match status" value="1"/>
</dbReference>
<gene>
    <name evidence="2" type="ORF">EDD63_12115</name>
</gene>
<sequence length="170" mass="20164">MKLLKMRSLDEAYPLLQEAFPLSELRPYTYIEEKLKTSFVELLGAYEEQQLVGVFLLWKLQDCIFVENFAVAKHTRGQGIGSKMLDALKEKYPHTTLILEVEEPFDHTSARRVAFYKRNQFQIYESTYLQPQINTEKNMHPLCFMSYPEPLNEDLFLKYKAEIFKFVYEV</sequence>
<reference evidence="2 3" key="1">
    <citation type="submission" date="2019-03" db="EMBL/GenBank/DDBJ databases">
        <title>Genomic Encyclopedia of Type Strains, Phase IV (KMG-IV): sequencing the most valuable type-strain genomes for metagenomic binning, comparative biology and taxonomic classification.</title>
        <authorList>
            <person name="Goeker M."/>
        </authorList>
    </citation>
    <scope>NUCLEOTIDE SEQUENCE [LARGE SCALE GENOMIC DNA]</scope>
    <source>
        <strain evidence="2 3">DSM 28867</strain>
    </source>
</reference>
<keyword evidence="2" id="KW-0687">Ribonucleoprotein</keyword>
<name>A0A4R7ZHE6_9FIRM</name>
<keyword evidence="2" id="KW-0689">Ribosomal protein</keyword>
<comment type="caution">
    <text evidence="2">The sequence shown here is derived from an EMBL/GenBank/DDBJ whole genome shotgun (WGS) entry which is preliminary data.</text>
</comment>
<dbReference type="Gene3D" id="3.40.630.30">
    <property type="match status" value="1"/>
</dbReference>
<dbReference type="OrthoDB" id="9127144at2"/>
<dbReference type="CDD" id="cd04301">
    <property type="entry name" value="NAT_SF"/>
    <property type="match status" value="1"/>
</dbReference>
<dbReference type="Pfam" id="PF00583">
    <property type="entry name" value="Acetyltransf_1"/>
    <property type="match status" value="1"/>
</dbReference>
<dbReference type="EMBL" id="SODD01000021">
    <property type="protein sequence ID" value="TDW16625.1"/>
    <property type="molecule type" value="Genomic_DNA"/>
</dbReference>
<evidence type="ECO:0000259" key="1">
    <source>
        <dbReference type="PROSITE" id="PS51186"/>
    </source>
</evidence>